<organism evidence="2 3">
    <name type="scientific">Microbacterium rhizosphaerae</name>
    <dbReference type="NCBI Taxonomy" id="1678237"/>
    <lineage>
        <taxon>Bacteria</taxon>
        <taxon>Bacillati</taxon>
        <taxon>Actinomycetota</taxon>
        <taxon>Actinomycetes</taxon>
        <taxon>Micrococcales</taxon>
        <taxon>Microbacteriaceae</taxon>
        <taxon>Microbacterium</taxon>
    </lineage>
</organism>
<feature type="transmembrane region" description="Helical" evidence="1">
    <location>
        <begin position="175"/>
        <end position="194"/>
    </location>
</feature>
<dbReference type="EMBL" id="CP139368">
    <property type="protein sequence ID" value="WPR88609.1"/>
    <property type="molecule type" value="Genomic_DNA"/>
</dbReference>
<keyword evidence="1" id="KW-1133">Transmembrane helix</keyword>
<feature type="transmembrane region" description="Helical" evidence="1">
    <location>
        <begin position="107"/>
        <end position="127"/>
    </location>
</feature>
<evidence type="ECO:0000313" key="2">
    <source>
        <dbReference type="EMBL" id="WPR88609.1"/>
    </source>
</evidence>
<feature type="transmembrane region" description="Helical" evidence="1">
    <location>
        <begin position="206"/>
        <end position="229"/>
    </location>
</feature>
<protein>
    <submittedName>
        <fullName evidence="2">Uncharacterized protein</fullName>
    </submittedName>
</protein>
<gene>
    <name evidence="2" type="ORF">SM116_12610</name>
</gene>
<evidence type="ECO:0000256" key="1">
    <source>
        <dbReference type="SAM" id="Phobius"/>
    </source>
</evidence>
<sequence>MINVVDTASRMHAAAAPAIGAPPASPAAERPARSARFEAAVEEICRRYGSDVYYVFRRPENWVRRKLGQPYYSVGASVTMGLTGVVARLGLALIATAVAGDWVRVNWLGWVIVLAFYAFVDSVARLAMPPLDEPARPGFKAMVNDAMALLPTLTHESDAVDLAAFARKWMRLSTAVLSGALVTVTTLGCAWLLMPDALTQIAAGTLVLIALLLFDFGAVTATPTAWVVMSREARYDHDLFWASPADSPEVGRALSTQIGFAWATGLWMTFYMILTIVLVSWRSPLVLPIAAGFTGFGYVTVILTTFGIRGSIRKIVRRARERQLAPLRHRIAAFDPRTVDPATDESARLRGLLDLYTRIRESPVTISASHTVLHTAAGLLVPTVMFLISVSGEVYAERLLNAILP</sequence>
<accession>A0ABZ0SKD4</accession>
<name>A0ABZ0SKD4_9MICO</name>
<dbReference type="RefSeq" id="WP_320941328.1">
    <property type="nucleotide sequence ID" value="NZ_BAABEU010000006.1"/>
</dbReference>
<keyword evidence="1" id="KW-0472">Membrane</keyword>
<reference evidence="2 3" key="1">
    <citation type="submission" date="2023-11" db="EMBL/GenBank/DDBJ databases">
        <title>Genome sequence of Microbacterium rhizosphaerae KACC 19337.</title>
        <authorList>
            <person name="Choi H."/>
            <person name="Kim S."/>
            <person name="Kim Y."/>
            <person name="Kwon S.-W."/>
            <person name="Heo J."/>
        </authorList>
    </citation>
    <scope>NUCLEOTIDE SEQUENCE [LARGE SCALE GENOMIC DNA]</scope>
    <source>
        <strain evidence="2 3">KACC 19337</strain>
    </source>
</reference>
<evidence type="ECO:0000313" key="3">
    <source>
        <dbReference type="Proteomes" id="UP001323798"/>
    </source>
</evidence>
<keyword evidence="1" id="KW-0812">Transmembrane</keyword>
<keyword evidence="3" id="KW-1185">Reference proteome</keyword>
<proteinExistence type="predicted"/>
<feature type="transmembrane region" description="Helical" evidence="1">
    <location>
        <begin position="71"/>
        <end position="95"/>
    </location>
</feature>
<feature type="transmembrane region" description="Helical" evidence="1">
    <location>
        <begin position="285"/>
        <end position="308"/>
    </location>
</feature>
<feature type="transmembrane region" description="Helical" evidence="1">
    <location>
        <begin position="260"/>
        <end position="279"/>
    </location>
</feature>
<dbReference type="Proteomes" id="UP001323798">
    <property type="component" value="Chromosome"/>
</dbReference>